<evidence type="ECO:0000313" key="3">
    <source>
        <dbReference type="Proteomes" id="UP001211907"/>
    </source>
</evidence>
<gene>
    <name evidence="2" type="ORF">HK100_005521</name>
</gene>
<comment type="caution">
    <text evidence="2">The sequence shown here is derived from an EMBL/GenBank/DDBJ whole genome shotgun (WGS) entry which is preliminary data.</text>
</comment>
<organism evidence="2 3">
    <name type="scientific">Physocladia obscura</name>
    <dbReference type="NCBI Taxonomy" id="109957"/>
    <lineage>
        <taxon>Eukaryota</taxon>
        <taxon>Fungi</taxon>
        <taxon>Fungi incertae sedis</taxon>
        <taxon>Chytridiomycota</taxon>
        <taxon>Chytridiomycota incertae sedis</taxon>
        <taxon>Chytridiomycetes</taxon>
        <taxon>Chytridiales</taxon>
        <taxon>Chytriomycetaceae</taxon>
        <taxon>Physocladia</taxon>
    </lineage>
</organism>
<sequence length="145" mass="15482">MRSTVFCRRRAIMSLVSGLWGGSVNSTRSASTVPQFMAFDILKSDSSKISSSTQYPSPIWPCRADVHAALFEDHSGASTGGLGAGKAGNNSSSSSSTGNESWIHNGPNQSEILRAQYTTASLLNTPIVMRSLAQWAVFNLGDEDH</sequence>
<evidence type="ECO:0000256" key="1">
    <source>
        <dbReference type="SAM" id="MobiDB-lite"/>
    </source>
</evidence>
<feature type="compositionally biased region" description="Low complexity" evidence="1">
    <location>
        <begin position="87"/>
        <end position="101"/>
    </location>
</feature>
<accession>A0AAD5XIU2</accession>
<feature type="region of interest" description="Disordered" evidence="1">
    <location>
        <begin position="80"/>
        <end position="105"/>
    </location>
</feature>
<dbReference type="AlphaFoldDB" id="A0AAD5XIU2"/>
<keyword evidence="3" id="KW-1185">Reference proteome</keyword>
<dbReference type="Proteomes" id="UP001211907">
    <property type="component" value="Unassembled WGS sequence"/>
</dbReference>
<proteinExistence type="predicted"/>
<protein>
    <submittedName>
        <fullName evidence="2">Uncharacterized protein</fullName>
    </submittedName>
</protein>
<dbReference type="EMBL" id="JADGJH010000258">
    <property type="protein sequence ID" value="KAJ3132229.1"/>
    <property type="molecule type" value="Genomic_DNA"/>
</dbReference>
<name>A0AAD5XIU2_9FUNG</name>
<evidence type="ECO:0000313" key="2">
    <source>
        <dbReference type="EMBL" id="KAJ3132229.1"/>
    </source>
</evidence>
<reference evidence="2" key="1">
    <citation type="submission" date="2020-05" db="EMBL/GenBank/DDBJ databases">
        <title>Phylogenomic resolution of chytrid fungi.</title>
        <authorList>
            <person name="Stajich J.E."/>
            <person name="Amses K."/>
            <person name="Simmons R."/>
            <person name="Seto K."/>
            <person name="Myers J."/>
            <person name="Bonds A."/>
            <person name="Quandt C.A."/>
            <person name="Barry K."/>
            <person name="Liu P."/>
            <person name="Grigoriev I."/>
            <person name="Longcore J.E."/>
            <person name="James T.Y."/>
        </authorList>
    </citation>
    <scope>NUCLEOTIDE SEQUENCE</scope>
    <source>
        <strain evidence="2">JEL0513</strain>
    </source>
</reference>